<protein>
    <recommendedName>
        <fullName evidence="2">Myb-like domain-containing protein</fullName>
    </recommendedName>
</protein>
<feature type="compositionally biased region" description="Basic and acidic residues" evidence="1">
    <location>
        <begin position="846"/>
        <end position="859"/>
    </location>
</feature>
<keyword evidence="4" id="KW-1185">Reference proteome</keyword>
<dbReference type="SMART" id="SM00717">
    <property type="entry name" value="SANT"/>
    <property type="match status" value="3"/>
</dbReference>
<gene>
    <name evidence="3" type="ORF">BCR41DRAFT_383700</name>
</gene>
<feature type="compositionally biased region" description="Low complexity" evidence="1">
    <location>
        <begin position="94"/>
        <end position="111"/>
    </location>
</feature>
<feature type="region of interest" description="Disordered" evidence="1">
    <location>
        <begin position="916"/>
        <end position="940"/>
    </location>
</feature>
<dbReference type="Gene3D" id="1.10.10.60">
    <property type="entry name" value="Homeodomain-like"/>
    <property type="match status" value="1"/>
</dbReference>
<dbReference type="RefSeq" id="XP_021884925.1">
    <property type="nucleotide sequence ID" value="XM_022027491.1"/>
</dbReference>
<dbReference type="GeneID" id="33569334"/>
<evidence type="ECO:0000313" key="4">
    <source>
        <dbReference type="Proteomes" id="UP000193648"/>
    </source>
</evidence>
<name>A0A1Y2GY10_9FUNG</name>
<feature type="compositionally biased region" description="Basic and acidic residues" evidence="1">
    <location>
        <begin position="310"/>
        <end position="326"/>
    </location>
</feature>
<feature type="compositionally biased region" description="Basic and acidic residues" evidence="1">
    <location>
        <begin position="530"/>
        <end position="550"/>
    </location>
</feature>
<feature type="compositionally biased region" description="Polar residues" evidence="1">
    <location>
        <begin position="112"/>
        <end position="121"/>
    </location>
</feature>
<feature type="compositionally biased region" description="Polar residues" evidence="1">
    <location>
        <begin position="1204"/>
        <end position="1213"/>
    </location>
</feature>
<feature type="domain" description="Myb-like" evidence="2">
    <location>
        <begin position="183"/>
        <end position="239"/>
    </location>
</feature>
<feature type="compositionally biased region" description="Acidic residues" evidence="1">
    <location>
        <begin position="263"/>
        <end position="275"/>
    </location>
</feature>
<dbReference type="Proteomes" id="UP000193648">
    <property type="component" value="Unassembled WGS sequence"/>
</dbReference>
<feature type="compositionally biased region" description="Low complexity" evidence="1">
    <location>
        <begin position="1357"/>
        <end position="1371"/>
    </location>
</feature>
<feature type="compositionally biased region" description="Basic and acidic residues" evidence="1">
    <location>
        <begin position="1005"/>
        <end position="1024"/>
    </location>
</feature>
<feature type="domain" description="Myb-like" evidence="2">
    <location>
        <begin position="600"/>
        <end position="656"/>
    </location>
</feature>
<feature type="compositionally biased region" description="Low complexity" evidence="1">
    <location>
        <begin position="1179"/>
        <end position="1203"/>
    </location>
</feature>
<feature type="compositionally biased region" description="Polar residues" evidence="1">
    <location>
        <begin position="139"/>
        <end position="149"/>
    </location>
</feature>
<evidence type="ECO:0000313" key="3">
    <source>
        <dbReference type="EMBL" id="ORZ27198.1"/>
    </source>
</evidence>
<sequence>MSIAPSISASTPAVDPLNMTSKQSKVVDSSSPPVTPPTKSSSPDAGSAVRSSLPSPPPSSSSRRSRAPEYSQDQDHTEPSEREVTLERIARRLSPTTNTTTISQPQPSSSQHLPYNMSSGVSTLKTHSTSSSISSSSSNNHHQPATLTNKHIAVTKTKTLGHLTRSTSSEVDTEVANALASGRSIVSKTDWKEEDAQYLVHLIETQFPKGNIIWDWVGQQMASRGFTKSQCRSKWKRIRNKVLHGNDPPKDKETRDHLRDQQEQDELIDDDDEETIDQRIVGESRQDQNRLHHRSDHERAPDGMGYSDPYRPRHYDPRRSYDHQHGDGYYYRERRNDYRPRISPVSSALLPPHRSSASHYASRYANGRGVLEEDELWSDEDQSGHRGHTVGANQNPQDYSPARQHHRRQSNPQQTRDETTDDPIRSVSAITATPTSFGKIEWKPEDSDFLVHLIETKFASRKVDWAWVSKQMEGRGYDRTQCKSRWWRVQHRQNQANHLGSTSHSSSRGKQRQGVDQTLVDGDAGVPANGRDDKSMVSDDDGAQNHEARLSRPGSEAGQENSQTLRASVGPEPGDNKGKPGESERQEIGEERRSPKPTKHEHQKHIEWKEEDSQYMYRLIEKEFPVGNVVWSVIAEKMQSRGYSQTQCMSKWRRHLKNSKLPNEANKPGISMDIDVETEGSAGETRLAGIRRRGTEDRTSYIDPYGDGAKRLRRDMHDMRRFDKNYEYRTVDPLDARLVELEYDRYYDAGGKRRRMDVDGPLHGEPRNPYHHRSHSSSYGDYRAYDKDVERYPQEPNSVRSRYQRDYDQPGDAYLTMSTRSDEGLNYPPSARAYRDETNARSSGYEPEHSGNHIRHDNTDSFGLEEGVMEEQEDQPKSERELSYRRYCDRSFQACAPYWSINRNNIDNEHSYHMYHNHNHSQQPQPSHHRSSSVSSSYRDSYEANHAHLGPYGASEIISQNQPSRDEPLSELNKETRLRPHESEQRGRPIGRSPVRNLMRNSSRGQDRSSLLDEQEERRREDILLNRDTRYGGYDYPAGDINNTSFSNRRRASRAGYEYDKYDYDTELGRYSSRYSQSHQQRHPHRDYEQESDFIDYALEDDLEWAAGRWESRDMARLAAAVARQGRRWDAIRAQIRMPVLVSPYDPIEDEVYDGMRFDPHPYYPEEPRKSRQPLYQWPSPSSTSTAVPAHRSSGSSRHGLSSKGLTSSSNEPVGSEKRPYKSIQPLALTEESLEVDLIVENADVEMTPAEPLQQQEGQQQYTCAEDEIMDVVSTEDDSGTQVAINPRNDITTNVDQKKSGATQATDAVVRIRKQEVEVAEGHTSPVLLLDSSKSPGEGENQLKEKDLVGKVDPVQATKTEAEATTTTTTTPNTSLVATIAPTVL</sequence>
<feature type="compositionally biased region" description="Basic and acidic residues" evidence="1">
    <location>
        <begin position="1341"/>
        <end position="1350"/>
    </location>
</feature>
<feature type="compositionally biased region" description="Basic and acidic residues" evidence="1">
    <location>
        <begin position="73"/>
        <end position="90"/>
    </location>
</feature>
<feature type="region of interest" description="Disordered" evidence="1">
    <location>
        <begin position="1"/>
        <end position="152"/>
    </location>
</feature>
<feature type="compositionally biased region" description="Polar residues" evidence="1">
    <location>
        <begin position="494"/>
        <end position="508"/>
    </location>
</feature>
<feature type="compositionally biased region" description="Basic and acidic residues" evidence="1">
    <location>
        <begin position="247"/>
        <end position="262"/>
    </location>
</feature>
<proteinExistence type="predicted"/>
<evidence type="ECO:0000259" key="2">
    <source>
        <dbReference type="PROSITE" id="PS50090"/>
    </source>
</evidence>
<feature type="compositionally biased region" description="Low complexity" evidence="1">
    <location>
        <begin position="20"/>
        <end position="43"/>
    </location>
</feature>
<feature type="region of interest" description="Disordered" evidence="1">
    <location>
        <begin position="752"/>
        <end position="860"/>
    </location>
</feature>
<dbReference type="InParanoid" id="A0A1Y2GY10"/>
<feature type="region of interest" description="Disordered" evidence="1">
    <location>
        <begin position="1331"/>
        <end position="1373"/>
    </location>
</feature>
<feature type="region of interest" description="Disordered" evidence="1">
    <location>
        <begin position="377"/>
        <end position="427"/>
    </location>
</feature>
<feature type="compositionally biased region" description="Basic and acidic residues" evidence="1">
    <location>
        <begin position="752"/>
        <end position="768"/>
    </location>
</feature>
<accession>A0A1Y2GY10</accession>
<feature type="compositionally biased region" description="Basic and acidic residues" evidence="1">
    <location>
        <begin position="783"/>
        <end position="793"/>
    </location>
</feature>
<dbReference type="EMBL" id="MCFF01000004">
    <property type="protein sequence ID" value="ORZ27198.1"/>
    <property type="molecule type" value="Genomic_DNA"/>
</dbReference>
<feature type="domain" description="Myb-like" evidence="2">
    <location>
        <begin position="442"/>
        <end position="490"/>
    </location>
</feature>
<reference evidence="3 4" key="1">
    <citation type="submission" date="2016-07" db="EMBL/GenBank/DDBJ databases">
        <title>Pervasive Adenine N6-methylation of Active Genes in Fungi.</title>
        <authorList>
            <consortium name="DOE Joint Genome Institute"/>
            <person name="Mondo S.J."/>
            <person name="Dannebaum R.O."/>
            <person name="Kuo R.C."/>
            <person name="Labutti K."/>
            <person name="Haridas S."/>
            <person name="Kuo A."/>
            <person name="Salamov A."/>
            <person name="Ahrendt S.R."/>
            <person name="Lipzen A."/>
            <person name="Sullivan W."/>
            <person name="Andreopoulos W.B."/>
            <person name="Clum A."/>
            <person name="Lindquist E."/>
            <person name="Daum C."/>
            <person name="Ramamoorthy G.K."/>
            <person name="Gryganskyi A."/>
            <person name="Culley D."/>
            <person name="Magnuson J.K."/>
            <person name="James T.Y."/>
            <person name="O'Malley M.A."/>
            <person name="Stajich J.E."/>
            <person name="Spatafora J.W."/>
            <person name="Visel A."/>
            <person name="Grigoriev I.V."/>
        </authorList>
    </citation>
    <scope>NUCLEOTIDE SEQUENCE [LARGE SCALE GENOMIC DNA]</scope>
    <source>
        <strain evidence="3 4">NRRL 3116</strain>
    </source>
</reference>
<feature type="compositionally biased region" description="Basic and acidic residues" evidence="1">
    <location>
        <begin position="415"/>
        <end position="424"/>
    </location>
</feature>
<evidence type="ECO:0000256" key="1">
    <source>
        <dbReference type="SAM" id="MobiDB-lite"/>
    </source>
</evidence>
<feature type="compositionally biased region" description="Low complexity" evidence="1">
    <location>
        <begin position="122"/>
        <end position="138"/>
    </location>
</feature>
<feature type="compositionally biased region" description="Basic and acidic residues" evidence="1">
    <location>
        <begin position="574"/>
        <end position="606"/>
    </location>
</feature>
<feature type="region of interest" description="Disordered" evidence="1">
    <location>
        <begin position="958"/>
        <end position="1024"/>
    </location>
</feature>
<dbReference type="PROSITE" id="PS50090">
    <property type="entry name" value="MYB_LIKE"/>
    <property type="match status" value="3"/>
</dbReference>
<dbReference type="CDD" id="cd00167">
    <property type="entry name" value="SANT"/>
    <property type="match status" value="2"/>
</dbReference>
<feature type="compositionally biased region" description="Basic and acidic residues" evidence="1">
    <location>
        <begin position="964"/>
        <end position="987"/>
    </location>
</feature>
<feature type="region of interest" description="Disordered" evidence="1">
    <location>
        <begin position="1163"/>
        <end position="1226"/>
    </location>
</feature>
<organism evidence="3 4">
    <name type="scientific">Lobosporangium transversale</name>
    <dbReference type="NCBI Taxonomy" id="64571"/>
    <lineage>
        <taxon>Eukaryota</taxon>
        <taxon>Fungi</taxon>
        <taxon>Fungi incertae sedis</taxon>
        <taxon>Mucoromycota</taxon>
        <taxon>Mortierellomycotina</taxon>
        <taxon>Mortierellomycetes</taxon>
        <taxon>Mortierellales</taxon>
        <taxon>Mortierellaceae</taxon>
        <taxon>Lobosporangium</taxon>
    </lineage>
</organism>
<feature type="region of interest" description="Disordered" evidence="1">
    <location>
        <begin position="239"/>
        <end position="326"/>
    </location>
</feature>
<feature type="region of interest" description="Disordered" evidence="1">
    <location>
        <begin position="660"/>
        <end position="681"/>
    </location>
</feature>
<feature type="compositionally biased region" description="Basic and acidic residues" evidence="1">
    <location>
        <begin position="276"/>
        <end position="301"/>
    </location>
</feature>
<feature type="region of interest" description="Disordered" evidence="1">
    <location>
        <begin position="494"/>
        <end position="606"/>
    </location>
</feature>
<dbReference type="OrthoDB" id="676304at2759"/>
<comment type="caution">
    <text evidence="3">The sequence shown here is derived from an EMBL/GenBank/DDBJ whole genome shotgun (WGS) entry which is preliminary data.</text>
</comment>
<feature type="compositionally biased region" description="Low complexity" evidence="1">
    <location>
        <begin position="920"/>
        <end position="939"/>
    </location>
</feature>
<feature type="compositionally biased region" description="Low complexity" evidence="1">
    <location>
        <begin position="1"/>
        <end position="13"/>
    </location>
</feature>
<dbReference type="InterPro" id="IPR001005">
    <property type="entry name" value="SANT/Myb"/>
</dbReference>